<name>A0A1I5QUS0_9BACI</name>
<evidence type="ECO:0000259" key="8">
    <source>
        <dbReference type="PROSITE" id="PS50983"/>
    </source>
</evidence>
<evidence type="ECO:0000256" key="1">
    <source>
        <dbReference type="ARBA" id="ARBA00004193"/>
    </source>
</evidence>
<dbReference type="EMBL" id="FOXD01000006">
    <property type="protein sequence ID" value="SFP49999.1"/>
    <property type="molecule type" value="Genomic_DNA"/>
</dbReference>
<dbReference type="PANTHER" id="PTHR30532:SF28">
    <property type="entry name" value="PETROBACTIN-BINDING PROTEIN YCLQ"/>
    <property type="match status" value="1"/>
</dbReference>
<evidence type="ECO:0000256" key="4">
    <source>
        <dbReference type="ARBA" id="ARBA00022729"/>
    </source>
</evidence>
<evidence type="ECO:0000256" key="2">
    <source>
        <dbReference type="ARBA" id="ARBA00008814"/>
    </source>
</evidence>
<dbReference type="GO" id="GO:1901678">
    <property type="term" value="P:iron coordination entity transport"/>
    <property type="evidence" value="ECO:0007669"/>
    <property type="project" value="UniProtKB-ARBA"/>
</dbReference>
<feature type="domain" description="Fe/B12 periplasmic-binding" evidence="8">
    <location>
        <begin position="85"/>
        <end position="343"/>
    </location>
</feature>
<organism evidence="9 10">
    <name type="scientific">Salibacterium halotolerans</name>
    <dbReference type="NCBI Taxonomy" id="1884432"/>
    <lineage>
        <taxon>Bacteria</taxon>
        <taxon>Bacillati</taxon>
        <taxon>Bacillota</taxon>
        <taxon>Bacilli</taxon>
        <taxon>Bacillales</taxon>
        <taxon>Bacillaceae</taxon>
    </lineage>
</organism>
<evidence type="ECO:0000256" key="6">
    <source>
        <dbReference type="SAM" id="MobiDB-lite"/>
    </source>
</evidence>
<protein>
    <submittedName>
        <fullName evidence="9">Iron complex transport system substrate-binding protein</fullName>
    </submittedName>
</protein>
<feature type="compositionally biased region" description="Low complexity" evidence="6">
    <location>
        <begin position="23"/>
        <end position="32"/>
    </location>
</feature>
<dbReference type="Pfam" id="PF01497">
    <property type="entry name" value="Peripla_BP_2"/>
    <property type="match status" value="1"/>
</dbReference>
<evidence type="ECO:0000256" key="5">
    <source>
        <dbReference type="SAM" id="Coils"/>
    </source>
</evidence>
<dbReference type="Proteomes" id="UP000198892">
    <property type="component" value="Unassembled WGS sequence"/>
</dbReference>
<dbReference type="CDD" id="cd01140">
    <property type="entry name" value="FatB"/>
    <property type="match status" value="1"/>
</dbReference>
<feature type="signal peptide" evidence="7">
    <location>
        <begin position="1"/>
        <end position="22"/>
    </location>
</feature>
<feature type="chain" id="PRO_5039454949" evidence="7">
    <location>
        <begin position="23"/>
        <end position="343"/>
    </location>
</feature>
<evidence type="ECO:0000256" key="7">
    <source>
        <dbReference type="SAM" id="SignalP"/>
    </source>
</evidence>
<accession>A0A1I5QUS0</accession>
<dbReference type="GO" id="GO:0005886">
    <property type="term" value="C:plasma membrane"/>
    <property type="evidence" value="ECO:0007669"/>
    <property type="project" value="UniProtKB-SubCell"/>
</dbReference>
<dbReference type="PANTHER" id="PTHR30532">
    <property type="entry name" value="IRON III DICITRATE-BINDING PERIPLASMIC PROTEIN"/>
    <property type="match status" value="1"/>
</dbReference>
<evidence type="ECO:0000313" key="10">
    <source>
        <dbReference type="Proteomes" id="UP000198892"/>
    </source>
</evidence>
<keyword evidence="10" id="KW-1185">Reference proteome</keyword>
<keyword evidence="3" id="KW-0813">Transport</keyword>
<comment type="subcellular location">
    <subcellularLocation>
        <location evidence="1">Cell membrane</location>
        <topology evidence="1">Lipid-anchor</topology>
    </subcellularLocation>
</comment>
<feature type="region of interest" description="Disordered" evidence="6">
    <location>
        <begin position="23"/>
        <end position="81"/>
    </location>
</feature>
<comment type="similarity">
    <text evidence="2">Belongs to the bacterial solute-binding protein 8 family.</text>
</comment>
<feature type="coiled-coil region" evidence="5">
    <location>
        <begin position="193"/>
        <end position="220"/>
    </location>
</feature>
<dbReference type="Gene3D" id="3.40.50.1980">
    <property type="entry name" value="Nitrogenase molybdenum iron protein domain"/>
    <property type="match status" value="2"/>
</dbReference>
<dbReference type="PROSITE" id="PS50983">
    <property type="entry name" value="FE_B12_PBP"/>
    <property type="match status" value="1"/>
</dbReference>
<proteinExistence type="inferred from homology"/>
<dbReference type="SUPFAM" id="SSF53807">
    <property type="entry name" value="Helical backbone' metal receptor"/>
    <property type="match status" value="1"/>
</dbReference>
<evidence type="ECO:0000313" key="9">
    <source>
        <dbReference type="EMBL" id="SFP49999.1"/>
    </source>
</evidence>
<feature type="compositionally biased region" description="Low complexity" evidence="6">
    <location>
        <begin position="40"/>
        <end position="63"/>
    </location>
</feature>
<sequence>MLNKWKLVIAGALLAMGMTACGSQSSEEASGGETSGASGGSAAEESASSEGNSSEENADGGSTETEEVTVSHELGETTVPKNPEDVVVFDFGSLDTLDTLGVDVAGVPKANVPDYLSQYDSSEYENAGGIKEPDFEKIAAMEPGLIIISGRQSGAYEELSEIAPTIYMQVDTENYWDSFASNAQTLGEIFGKSDLVDEKLASIQEKVESLEEKASSADGKALVTLANNGELSAYGAGSRFGVIHDEFGFAQADKNIEASTHGQSVSFEYVKEKNPEYLFVIDRTAVVGGDTSAKEVIENELTEQTKAYKNDNIVYLNPEYWYISGGGLQSVPAMVEQASAALE</sequence>
<dbReference type="GO" id="GO:0030288">
    <property type="term" value="C:outer membrane-bounded periplasmic space"/>
    <property type="evidence" value="ECO:0007669"/>
    <property type="project" value="TreeGrafter"/>
</dbReference>
<dbReference type="AlphaFoldDB" id="A0A1I5QUS0"/>
<dbReference type="InterPro" id="IPR002491">
    <property type="entry name" value="ABC_transptr_periplasmic_BD"/>
</dbReference>
<keyword evidence="5" id="KW-0175">Coiled coil</keyword>
<keyword evidence="4 7" id="KW-0732">Signal</keyword>
<evidence type="ECO:0000256" key="3">
    <source>
        <dbReference type="ARBA" id="ARBA00022448"/>
    </source>
</evidence>
<dbReference type="STRING" id="1884432.SAMN05518683_10639"/>
<reference evidence="10" key="1">
    <citation type="submission" date="2016-10" db="EMBL/GenBank/DDBJ databases">
        <authorList>
            <person name="Varghese N."/>
            <person name="Submissions S."/>
        </authorList>
    </citation>
    <scope>NUCLEOTIDE SEQUENCE [LARGE SCALE GENOMIC DNA]</scope>
    <source>
        <strain evidence="10">S7</strain>
    </source>
</reference>
<dbReference type="InterPro" id="IPR033870">
    <property type="entry name" value="FatB"/>
</dbReference>
<dbReference type="PROSITE" id="PS51257">
    <property type="entry name" value="PROKAR_LIPOPROTEIN"/>
    <property type="match status" value="1"/>
</dbReference>
<dbReference type="OrthoDB" id="63946at2"/>
<gene>
    <name evidence="9" type="ORF">SAMN05518683_10639</name>
</gene>
<dbReference type="InterPro" id="IPR051313">
    <property type="entry name" value="Bact_iron-sidero_bind"/>
</dbReference>